<evidence type="ECO:0008006" key="4">
    <source>
        <dbReference type="Google" id="ProtNLM"/>
    </source>
</evidence>
<evidence type="ECO:0000313" key="2">
    <source>
        <dbReference type="EMBL" id="TWP36193.1"/>
    </source>
</evidence>
<keyword evidence="1" id="KW-0812">Transmembrane</keyword>
<keyword evidence="1" id="KW-1133">Transmembrane helix</keyword>
<proteinExistence type="predicted"/>
<dbReference type="EMBL" id="VCQV01000013">
    <property type="protein sequence ID" value="TWP36193.1"/>
    <property type="molecule type" value="Genomic_DNA"/>
</dbReference>
<reference evidence="2 3" key="2">
    <citation type="submission" date="2019-08" db="EMBL/GenBank/DDBJ databases">
        <title>Jejuicoccus antrihumi gen. nov., sp. nov., a new member of the family Dermacoccaceae isolated from a cave.</title>
        <authorList>
            <person name="Schumann P."/>
            <person name="Kim I.S."/>
        </authorList>
    </citation>
    <scope>NUCLEOTIDE SEQUENCE [LARGE SCALE GENOMIC DNA]</scope>
    <source>
        <strain evidence="2 3">C5-26</strain>
    </source>
</reference>
<gene>
    <name evidence="2" type="ORF">FGL98_10865</name>
</gene>
<protein>
    <recommendedName>
        <fullName evidence="4">DUF4383 domain-containing protein</fullName>
    </recommendedName>
</protein>
<reference evidence="2 3" key="1">
    <citation type="submission" date="2019-05" db="EMBL/GenBank/DDBJ databases">
        <authorList>
            <person name="Lee S.D."/>
        </authorList>
    </citation>
    <scope>NUCLEOTIDE SEQUENCE [LARGE SCALE GENOMIC DNA]</scope>
    <source>
        <strain evidence="2 3">C5-26</strain>
    </source>
</reference>
<sequence length="153" mass="15698">MTVLGARGRAAGPWSRDRFAIRLLAVLVAAGLGIDAVVHLSDAGLYAVPGGGLLTESHLFLAQSVVAFVVAILVLVRPGVATFTAAVLVTATAAAAVFIYTYVDVGAIGPLPDLYEPTWALPGKRISAAAEVCGALLAAGGLVLCARRRHPQR</sequence>
<accession>A0A563E1T3</accession>
<keyword evidence="3" id="KW-1185">Reference proteome</keyword>
<feature type="transmembrane region" description="Helical" evidence="1">
    <location>
        <begin position="83"/>
        <end position="103"/>
    </location>
</feature>
<feature type="transmembrane region" description="Helical" evidence="1">
    <location>
        <begin position="20"/>
        <end position="38"/>
    </location>
</feature>
<evidence type="ECO:0000256" key="1">
    <source>
        <dbReference type="SAM" id="Phobius"/>
    </source>
</evidence>
<organism evidence="2 3">
    <name type="scientific">Leekyejoonella antrihumi</name>
    <dbReference type="NCBI Taxonomy" id="1660198"/>
    <lineage>
        <taxon>Bacteria</taxon>
        <taxon>Bacillati</taxon>
        <taxon>Actinomycetota</taxon>
        <taxon>Actinomycetes</taxon>
        <taxon>Micrococcales</taxon>
        <taxon>Dermacoccaceae</taxon>
        <taxon>Leekyejoonella</taxon>
    </lineage>
</organism>
<comment type="caution">
    <text evidence="2">The sequence shown here is derived from an EMBL/GenBank/DDBJ whole genome shotgun (WGS) entry which is preliminary data.</text>
</comment>
<feature type="transmembrane region" description="Helical" evidence="1">
    <location>
        <begin position="126"/>
        <end position="146"/>
    </location>
</feature>
<dbReference type="Proteomes" id="UP000320244">
    <property type="component" value="Unassembled WGS sequence"/>
</dbReference>
<name>A0A563E1T3_9MICO</name>
<dbReference type="AlphaFoldDB" id="A0A563E1T3"/>
<evidence type="ECO:0000313" key="3">
    <source>
        <dbReference type="Proteomes" id="UP000320244"/>
    </source>
</evidence>
<dbReference type="RefSeq" id="WP_146316788.1">
    <property type="nucleotide sequence ID" value="NZ_VCQV01000013.1"/>
</dbReference>
<keyword evidence="1" id="KW-0472">Membrane</keyword>
<feature type="transmembrane region" description="Helical" evidence="1">
    <location>
        <begin position="58"/>
        <end position="76"/>
    </location>
</feature>